<keyword evidence="1" id="KW-0812">Transmembrane</keyword>
<feature type="transmembrane region" description="Helical" evidence="1">
    <location>
        <begin position="36"/>
        <end position="54"/>
    </location>
</feature>
<comment type="caution">
    <text evidence="2">The sequence shown here is derived from an EMBL/GenBank/DDBJ whole genome shotgun (WGS) entry which is preliminary data.</text>
</comment>
<name>A0ABR9QPT8_9BACI</name>
<proteinExistence type="predicted"/>
<dbReference type="EMBL" id="JADCLJ010000025">
    <property type="protein sequence ID" value="MBE4910513.1"/>
    <property type="molecule type" value="Genomic_DNA"/>
</dbReference>
<keyword evidence="3" id="KW-1185">Reference proteome</keyword>
<evidence type="ECO:0000313" key="2">
    <source>
        <dbReference type="EMBL" id="MBE4910513.1"/>
    </source>
</evidence>
<feature type="transmembrane region" description="Helical" evidence="1">
    <location>
        <begin position="97"/>
        <end position="116"/>
    </location>
</feature>
<dbReference type="Proteomes" id="UP001516662">
    <property type="component" value="Unassembled WGS sequence"/>
</dbReference>
<gene>
    <name evidence="2" type="ORF">IMZ08_20970</name>
</gene>
<feature type="transmembrane region" description="Helical" evidence="1">
    <location>
        <begin position="128"/>
        <end position="151"/>
    </location>
</feature>
<accession>A0ABR9QPT8</accession>
<evidence type="ECO:0000313" key="3">
    <source>
        <dbReference type="Proteomes" id="UP001516662"/>
    </source>
</evidence>
<dbReference type="NCBIfam" id="NF041644">
    <property type="entry name" value="CBO0543_fam"/>
    <property type="match status" value="1"/>
</dbReference>
<sequence length="187" mass="22555">MEKNQEEFLQKIRHTTEDLYQLQTDYWKEFSYFDDLKFWVVVLMLIVPLIILFIKIDRSKILLLGFYGLNYHIWFAYTNSAGIRLGLWEYPYQVSPIIPSFALDASLVPVAFMLVYQWTLNKNKKFYLYSTVLSAFFAFGMKPILVSHHFFRMFEWVNYLHLFLFYILFFVISKLITNGFLILQKSR</sequence>
<protein>
    <submittedName>
        <fullName evidence="2">Uncharacterized protein</fullName>
    </submittedName>
</protein>
<feature type="transmembrane region" description="Helical" evidence="1">
    <location>
        <begin position="163"/>
        <end position="183"/>
    </location>
</feature>
<dbReference type="InterPro" id="IPR048147">
    <property type="entry name" value="CBO0543-like"/>
</dbReference>
<reference evidence="2 3" key="1">
    <citation type="submission" date="2020-10" db="EMBL/GenBank/DDBJ databases">
        <title>Bacillus sp. HD4P25, an endophyte from a halophyte.</title>
        <authorList>
            <person name="Sun J.-Q."/>
        </authorList>
    </citation>
    <scope>NUCLEOTIDE SEQUENCE [LARGE SCALE GENOMIC DNA]</scope>
    <source>
        <strain evidence="2 3">YIM 93174</strain>
    </source>
</reference>
<keyword evidence="1" id="KW-1133">Transmembrane helix</keyword>
<feature type="transmembrane region" description="Helical" evidence="1">
    <location>
        <begin position="61"/>
        <end position="77"/>
    </location>
</feature>
<evidence type="ECO:0000256" key="1">
    <source>
        <dbReference type="SAM" id="Phobius"/>
    </source>
</evidence>
<organism evidence="2 3">
    <name type="scientific">Litchfieldia luteola</name>
    <dbReference type="NCBI Taxonomy" id="682179"/>
    <lineage>
        <taxon>Bacteria</taxon>
        <taxon>Bacillati</taxon>
        <taxon>Bacillota</taxon>
        <taxon>Bacilli</taxon>
        <taxon>Bacillales</taxon>
        <taxon>Bacillaceae</taxon>
        <taxon>Litchfieldia</taxon>
    </lineage>
</organism>
<keyword evidence="1" id="KW-0472">Membrane</keyword>